<comment type="caution">
    <text evidence="9">The sequence shown here is derived from an EMBL/GenBank/DDBJ whole genome shotgun (WGS) entry which is preliminary data.</text>
</comment>
<dbReference type="PROSITE" id="PS00160">
    <property type="entry name" value="ALDOLASE_KDPG_KHG_2"/>
    <property type="match status" value="1"/>
</dbReference>
<dbReference type="InterPro" id="IPR031337">
    <property type="entry name" value="KDPG/KHG_AS_1"/>
</dbReference>
<evidence type="ECO:0000256" key="4">
    <source>
        <dbReference type="ARBA" id="ARBA00011233"/>
    </source>
</evidence>
<dbReference type="NCBIfam" id="TIGR01182">
    <property type="entry name" value="eda"/>
    <property type="match status" value="1"/>
</dbReference>
<dbReference type="PANTHER" id="PTHR30246">
    <property type="entry name" value="2-KETO-3-DEOXY-6-PHOSPHOGLUCONATE ALDOLASE"/>
    <property type="match status" value="1"/>
</dbReference>
<evidence type="ECO:0000256" key="7">
    <source>
        <dbReference type="ARBA" id="ARBA00023270"/>
    </source>
</evidence>
<comment type="subunit">
    <text evidence="4">Homotrimer.</text>
</comment>
<keyword evidence="8" id="KW-0119">Carbohydrate metabolism</keyword>
<keyword evidence="7" id="KW-0704">Schiff base</keyword>
<dbReference type="InterPro" id="IPR013785">
    <property type="entry name" value="Aldolase_TIM"/>
</dbReference>
<reference evidence="9" key="1">
    <citation type="submission" date="2016-10" db="EMBL/GenBank/DDBJ databases">
        <title>Sequence of Gallionella enrichment culture.</title>
        <authorList>
            <person name="Poehlein A."/>
            <person name="Muehling M."/>
            <person name="Daniel R."/>
        </authorList>
    </citation>
    <scope>NUCLEOTIDE SEQUENCE</scope>
</reference>
<dbReference type="PROSITE" id="PS00159">
    <property type="entry name" value="ALDOLASE_KDPG_KHG_1"/>
    <property type="match status" value="1"/>
</dbReference>
<gene>
    <name evidence="9" type="primary">eda_1</name>
    <name evidence="9" type="ORF">GALL_142630</name>
</gene>
<dbReference type="Pfam" id="PF01081">
    <property type="entry name" value="Aldolase"/>
    <property type="match status" value="1"/>
</dbReference>
<sequence>MSLAVQETIQTHRLLPVIEIQDIAQAEPLAKALIDGGLPLAEVTFRSKAAPDAIRRMAGFADLCVGAGTIINVEQARLAIECGARYLVSPGTFPEVIAFARSKQIPIFPGIATPTDIGNALAAGVDVLKFFPAEAYGGLATLKALSGPYPQVKFVPTGGINEQNLASYLAHPKVLACGGSWMVEKSLLAAGNWSEVRTRVAAAVQRVRQATAG</sequence>
<evidence type="ECO:0000256" key="3">
    <source>
        <dbReference type="ARBA" id="ARBA00006906"/>
    </source>
</evidence>
<dbReference type="Gene3D" id="3.20.20.70">
    <property type="entry name" value="Aldolase class I"/>
    <property type="match status" value="1"/>
</dbReference>
<organism evidence="9">
    <name type="scientific">mine drainage metagenome</name>
    <dbReference type="NCBI Taxonomy" id="410659"/>
    <lineage>
        <taxon>unclassified sequences</taxon>
        <taxon>metagenomes</taxon>
        <taxon>ecological metagenomes</taxon>
    </lineage>
</organism>
<dbReference type="EMBL" id="MLJW01000064">
    <property type="protein sequence ID" value="OIR03641.1"/>
    <property type="molecule type" value="Genomic_DNA"/>
</dbReference>
<dbReference type="AlphaFoldDB" id="A0A1J5S5C1"/>
<evidence type="ECO:0000256" key="1">
    <source>
        <dbReference type="ARBA" id="ARBA00000654"/>
    </source>
</evidence>
<dbReference type="SUPFAM" id="SSF51569">
    <property type="entry name" value="Aldolase"/>
    <property type="match status" value="1"/>
</dbReference>
<evidence type="ECO:0000256" key="8">
    <source>
        <dbReference type="ARBA" id="ARBA00023277"/>
    </source>
</evidence>
<evidence type="ECO:0000256" key="6">
    <source>
        <dbReference type="ARBA" id="ARBA00023239"/>
    </source>
</evidence>
<comment type="pathway">
    <text evidence="2">Carbohydrate acid metabolism; 2-dehydro-3-deoxy-D-gluconate degradation; D-glyceraldehyde 3-phosphate and pyruvate from 2-dehydro-3-deoxy-D-gluconate: step 2/2.</text>
</comment>
<name>A0A1J5S5C1_9ZZZZ</name>
<dbReference type="InterPro" id="IPR031338">
    <property type="entry name" value="KDPG/KHG_AS_2"/>
</dbReference>
<comment type="similarity">
    <text evidence="3">Belongs to the KHG/KDPG aldolase family.</text>
</comment>
<accession>A0A1J5S5C1</accession>
<dbReference type="GO" id="GO:0008675">
    <property type="term" value="F:2-dehydro-3-deoxy-phosphogluconate aldolase activity"/>
    <property type="evidence" value="ECO:0007669"/>
    <property type="project" value="UniProtKB-EC"/>
</dbReference>
<dbReference type="NCBIfam" id="NF004325">
    <property type="entry name" value="PRK05718.1"/>
    <property type="match status" value="1"/>
</dbReference>
<evidence type="ECO:0000256" key="2">
    <source>
        <dbReference type="ARBA" id="ARBA00004736"/>
    </source>
</evidence>
<keyword evidence="6" id="KW-0456">Lyase</keyword>
<dbReference type="PANTHER" id="PTHR30246:SF1">
    <property type="entry name" value="2-DEHYDRO-3-DEOXY-6-PHOSPHOGALACTONATE ALDOLASE-RELATED"/>
    <property type="match status" value="1"/>
</dbReference>
<evidence type="ECO:0000313" key="9">
    <source>
        <dbReference type="EMBL" id="OIR03641.1"/>
    </source>
</evidence>
<dbReference type="InterPro" id="IPR000887">
    <property type="entry name" value="Aldlse_KDPG_KHG"/>
</dbReference>
<protein>
    <recommendedName>
        <fullName evidence="5">2-dehydro-3-deoxy-phosphogluconate aldolase</fullName>
        <ecNumber evidence="5">4.1.2.14</ecNumber>
    </recommendedName>
</protein>
<dbReference type="CDD" id="cd00452">
    <property type="entry name" value="KDPG_aldolase"/>
    <property type="match status" value="1"/>
</dbReference>
<dbReference type="EC" id="4.1.2.14" evidence="5"/>
<comment type="catalytic activity">
    <reaction evidence="1">
        <text>2-dehydro-3-deoxy-6-phospho-D-gluconate = D-glyceraldehyde 3-phosphate + pyruvate</text>
        <dbReference type="Rhea" id="RHEA:17089"/>
        <dbReference type="ChEBI" id="CHEBI:15361"/>
        <dbReference type="ChEBI" id="CHEBI:57569"/>
        <dbReference type="ChEBI" id="CHEBI:59776"/>
        <dbReference type="EC" id="4.1.2.14"/>
    </reaction>
</comment>
<proteinExistence type="inferred from homology"/>
<evidence type="ECO:0000256" key="5">
    <source>
        <dbReference type="ARBA" id="ARBA00013063"/>
    </source>
</evidence>